<evidence type="ECO:0000256" key="1">
    <source>
        <dbReference type="ARBA" id="ARBA00023015"/>
    </source>
</evidence>
<dbReference type="Gene3D" id="1.10.10.60">
    <property type="entry name" value="Homeodomain-like"/>
    <property type="match status" value="1"/>
</dbReference>
<evidence type="ECO:0000313" key="5">
    <source>
        <dbReference type="EMBL" id="MEN3068358.1"/>
    </source>
</evidence>
<dbReference type="InterPro" id="IPR018060">
    <property type="entry name" value="HTH_AraC"/>
</dbReference>
<name>A0ABU9YX67_9RHOO</name>
<dbReference type="PROSITE" id="PS01124">
    <property type="entry name" value="HTH_ARAC_FAMILY_2"/>
    <property type="match status" value="1"/>
</dbReference>
<keyword evidence="1" id="KW-0805">Transcription regulation</keyword>
<protein>
    <submittedName>
        <fullName evidence="5">Helix-turn-helix domain-containing protein</fullName>
    </submittedName>
</protein>
<keyword evidence="6" id="KW-1185">Reference proteome</keyword>
<dbReference type="PANTHER" id="PTHR46796:SF12">
    <property type="entry name" value="HTH-TYPE DNA-BINDING TRANSCRIPTIONAL ACTIVATOR EUTR"/>
    <property type="match status" value="1"/>
</dbReference>
<dbReference type="Pfam" id="PF12833">
    <property type="entry name" value="HTH_18"/>
    <property type="match status" value="1"/>
</dbReference>
<dbReference type="RefSeq" id="WP_345919127.1">
    <property type="nucleotide sequence ID" value="NZ_JBDIVE010000003.1"/>
</dbReference>
<evidence type="ECO:0000256" key="3">
    <source>
        <dbReference type="ARBA" id="ARBA00023163"/>
    </source>
</evidence>
<keyword evidence="2" id="KW-0238">DNA-binding</keyword>
<reference evidence="5 6" key="1">
    <citation type="journal article" date="2018" name="Int. J. Syst. Evol. Microbiol.">
        <title>Uliginosibacterium sediminicola sp. nov., isolated from freshwater sediment.</title>
        <authorList>
            <person name="Hwang W.M."/>
            <person name="Kim S.M."/>
            <person name="Kang K."/>
            <person name="Ahn T.Y."/>
        </authorList>
    </citation>
    <scope>NUCLEOTIDE SEQUENCE [LARGE SCALE GENOMIC DNA]</scope>
    <source>
        <strain evidence="5 6">M1-21</strain>
    </source>
</reference>
<dbReference type="EMBL" id="JBDIVE010000003">
    <property type="protein sequence ID" value="MEN3068358.1"/>
    <property type="molecule type" value="Genomic_DNA"/>
</dbReference>
<sequence>MNETLTSPKQSWSARFGHEVVRETHSADAEEHARGLRGWQLSFDQLAAGRFRAHCLEFMLDHMQLVHEHTNLSLGKAGQAIEGSVVFSLPLAADGEGACSGRRLGIPSVLLADGAALPEVRTPDALELVYIAIERGFLVEAAHCRGFDGLPKLLAGTSFLELPLSKARLLSDRLRHLLEQLQQARPYLHLQSLRQQVEQKVLDILLFTLYDAERVQMLALDRSQKLVSRARCVALETPAFPPGIDELCRRIGVSRRKLQNCFQQSLGLSPAQYLKTIRLNAVRRDLRKQPAARVGDIAANWGFWHAGRFSAEYRELFGELPSVTLTQHPGGFGKA</sequence>
<proteinExistence type="predicted"/>
<dbReference type="InterPro" id="IPR018062">
    <property type="entry name" value="HTH_AraC-typ_CS"/>
</dbReference>
<evidence type="ECO:0000259" key="4">
    <source>
        <dbReference type="PROSITE" id="PS01124"/>
    </source>
</evidence>
<organism evidence="5 6">
    <name type="scientific">Uliginosibacterium sediminicola</name>
    <dbReference type="NCBI Taxonomy" id="2024550"/>
    <lineage>
        <taxon>Bacteria</taxon>
        <taxon>Pseudomonadati</taxon>
        <taxon>Pseudomonadota</taxon>
        <taxon>Betaproteobacteria</taxon>
        <taxon>Rhodocyclales</taxon>
        <taxon>Zoogloeaceae</taxon>
        <taxon>Uliginosibacterium</taxon>
    </lineage>
</organism>
<keyword evidence="3" id="KW-0804">Transcription</keyword>
<gene>
    <name evidence="5" type="ORF">ABDB84_07695</name>
</gene>
<dbReference type="PROSITE" id="PS00041">
    <property type="entry name" value="HTH_ARAC_FAMILY_1"/>
    <property type="match status" value="1"/>
</dbReference>
<comment type="caution">
    <text evidence="5">The sequence shown here is derived from an EMBL/GenBank/DDBJ whole genome shotgun (WGS) entry which is preliminary data.</text>
</comment>
<evidence type="ECO:0000256" key="2">
    <source>
        <dbReference type="ARBA" id="ARBA00023125"/>
    </source>
</evidence>
<dbReference type="InterPro" id="IPR050204">
    <property type="entry name" value="AraC_XylS_family_regulators"/>
</dbReference>
<accession>A0ABU9YX67</accession>
<evidence type="ECO:0000313" key="6">
    <source>
        <dbReference type="Proteomes" id="UP001410394"/>
    </source>
</evidence>
<feature type="domain" description="HTH araC/xylS-type" evidence="4">
    <location>
        <begin position="244"/>
        <end position="327"/>
    </location>
</feature>
<dbReference type="SMART" id="SM00342">
    <property type="entry name" value="HTH_ARAC"/>
    <property type="match status" value="1"/>
</dbReference>
<dbReference type="PANTHER" id="PTHR46796">
    <property type="entry name" value="HTH-TYPE TRANSCRIPTIONAL ACTIVATOR RHAS-RELATED"/>
    <property type="match status" value="1"/>
</dbReference>
<dbReference type="Proteomes" id="UP001410394">
    <property type="component" value="Unassembled WGS sequence"/>
</dbReference>